<evidence type="ECO:0000256" key="7">
    <source>
        <dbReference type="ARBA" id="ARBA00022692"/>
    </source>
</evidence>
<dbReference type="EMBL" id="SWKU01000011">
    <property type="protein sequence ID" value="KAF3002645.1"/>
    <property type="molecule type" value="Genomic_DNA"/>
</dbReference>
<gene>
    <name evidence="12" type="primary">GWT1</name>
    <name evidence="12" type="ORF">E8E13_009294</name>
</gene>
<feature type="transmembrane region" description="Helical" evidence="11">
    <location>
        <begin position="303"/>
        <end position="324"/>
    </location>
</feature>
<keyword evidence="6" id="KW-0337">GPI-anchor biosynthesis</keyword>
<evidence type="ECO:0000256" key="1">
    <source>
        <dbReference type="ARBA" id="ARBA00002531"/>
    </source>
</evidence>
<dbReference type="PANTHER" id="PTHR20661:SF0">
    <property type="entry name" value="PHOSPHATIDYLINOSITOL-GLYCAN BIOSYNTHESIS CLASS W PROTEIN"/>
    <property type="match status" value="1"/>
</dbReference>
<feature type="transmembrane region" description="Helical" evidence="11">
    <location>
        <begin position="203"/>
        <end position="221"/>
    </location>
</feature>
<dbReference type="Proteomes" id="UP000801428">
    <property type="component" value="Unassembled WGS sequence"/>
</dbReference>
<comment type="subcellular location">
    <subcellularLocation>
        <location evidence="2">Endoplasmic reticulum membrane</location>
        <topology evidence="2">Multi-pass membrane protein</topology>
    </subcellularLocation>
</comment>
<feature type="region of interest" description="Disordered" evidence="10">
    <location>
        <begin position="494"/>
        <end position="517"/>
    </location>
</feature>
<accession>A0A9P4TD84</accession>
<dbReference type="PANTHER" id="PTHR20661">
    <property type="entry name" value="PHOSPHATIDYLINOSITOL-GLYCAN BIOSYNTHESIS CLASS W PROTEIN"/>
    <property type="match status" value="1"/>
</dbReference>
<comment type="function">
    <text evidence="1">Probable acetyltransferase, which acetylates the inositol ring of phosphatidylinositol during biosynthesis of GPI-anchor.</text>
</comment>
<dbReference type="Pfam" id="PF06423">
    <property type="entry name" value="GWT1"/>
    <property type="match status" value="1"/>
</dbReference>
<feature type="transmembrane region" description="Helical" evidence="11">
    <location>
        <begin position="20"/>
        <end position="42"/>
    </location>
</feature>
<evidence type="ECO:0000256" key="10">
    <source>
        <dbReference type="SAM" id="MobiDB-lite"/>
    </source>
</evidence>
<evidence type="ECO:0000256" key="2">
    <source>
        <dbReference type="ARBA" id="ARBA00004477"/>
    </source>
</evidence>
<dbReference type="GO" id="GO:0006506">
    <property type="term" value="P:GPI anchor biosynthetic process"/>
    <property type="evidence" value="ECO:0007669"/>
    <property type="project" value="UniProtKB-KW"/>
</dbReference>
<evidence type="ECO:0000256" key="8">
    <source>
        <dbReference type="ARBA" id="ARBA00022989"/>
    </source>
</evidence>
<keyword evidence="8 11" id="KW-1133">Transmembrane helix</keyword>
<feature type="transmembrane region" description="Helical" evidence="11">
    <location>
        <begin position="381"/>
        <end position="403"/>
    </location>
</feature>
<keyword evidence="13" id="KW-1185">Reference proteome</keyword>
<proteinExistence type="inferred from homology"/>
<dbReference type="GO" id="GO:0005789">
    <property type="term" value="C:endoplasmic reticulum membrane"/>
    <property type="evidence" value="ECO:0007669"/>
    <property type="project" value="UniProtKB-SubCell"/>
</dbReference>
<comment type="pathway">
    <text evidence="3">Glycolipid biosynthesis; glycosylphosphatidylinositol-anchor biosynthesis.</text>
</comment>
<feature type="transmembrane region" description="Helical" evidence="11">
    <location>
        <begin position="260"/>
        <end position="278"/>
    </location>
</feature>
<evidence type="ECO:0000313" key="13">
    <source>
        <dbReference type="Proteomes" id="UP000801428"/>
    </source>
</evidence>
<keyword evidence="7 11" id="KW-0812">Transmembrane</keyword>
<feature type="transmembrane region" description="Helical" evidence="11">
    <location>
        <begin position="49"/>
        <end position="74"/>
    </location>
</feature>
<feature type="transmembrane region" description="Helical" evidence="11">
    <location>
        <begin position="233"/>
        <end position="253"/>
    </location>
</feature>
<dbReference type="Gene3D" id="6.10.140.1020">
    <property type="match status" value="1"/>
</dbReference>
<feature type="compositionally biased region" description="Basic and acidic residues" evidence="10">
    <location>
        <begin position="694"/>
        <end position="703"/>
    </location>
</feature>
<reference evidence="12" key="1">
    <citation type="submission" date="2019-04" db="EMBL/GenBank/DDBJ databases">
        <title>Sequencing of skin fungus with MAO and IRED activity.</title>
        <authorList>
            <person name="Marsaioli A.J."/>
            <person name="Bonatto J.M.C."/>
            <person name="Reis Junior O."/>
        </authorList>
    </citation>
    <scope>NUCLEOTIDE SEQUENCE</scope>
    <source>
        <strain evidence="12">30M1</strain>
    </source>
</reference>
<feature type="compositionally biased region" description="Basic and acidic residues" evidence="10">
    <location>
        <begin position="672"/>
        <end position="687"/>
    </location>
</feature>
<feature type="transmembrane region" description="Helical" evidence="11">
    <location>
        <begin position="133"/>
        <end position="151"/>
    </location>
</feature>
<comment type="caution">
    <text evidence="12">The sequence shown here is derived from an EMBL/GenBank/DDBJ whole genome shotgun (WGS) entry which is preliminary data.</text>
</comment>
<feature type="transmembrane region" description="Helical" evidence="11">
    <location>
        <begin position="434"/>
        <end position="452"/>
    </location>
</feature>
<feature type="transmembrane region" description="Helical" evidence="11">
    <location>
        <begin position="345"/>
        <end position="361"/>
    </location>
</feature>
<evidence type="ECO:0000256" key="11">
    <source>
        <dbReference type="SAM" id="Phobius"/>
    </source>
</evidence>
<feature type="transmembrane region" description="Helical" evidence="11">
    <location>
        <begin position="163"/>
        <end position="182"/>
    </location>
</feature>
<organism evidence="12 13">
    <name type="scientific">Curvularia kusanoi</name>
    <name type="common">Cochliobolus kusanoi</name>
    <dbReference type="NCBI Taxonomy" id="90978"/>
    <lineage>
        <taxon>Eukaryota</taxon>
        <taxon>Fungi</taxon>
        <taxon>Dikarya</taxon>
        <taxon>Ascomycota</taxon>
        <taxon>Pezizomycotina</taxon>
        <taxon>Dothideomycetes</taxon>
        <taxon>Pleosporomycetidae</taxon>
        <taxon>Pleosporales</taxon>
        <taxon>Pleosporineae</taxon>
        <taxon>Pleosporaceae</taxon>
        <taxon>Curvularia</taxon>
    </lineage>
</organism>
<evidence type="ECO:0000256" key="9">
    <source>
        <dbReference type="ARBA" id="ARBA00023136"/>
    </source>
</evidence>
<evidence type="ECO:0000313" key="12">
    <source>
        <dbReference type="EMBL" id="KAF3002645.1"/>
    </source>
</evidence>
<dbReference type="OrthoDB" id="15270at2759"/>
<feature type="transmembrane region" description="Helical" evidence="11">
    <location>
        <begin position="80"/>
        <end position="101"/>
    </location>
</feature>
<sequence length="750" mass="82731">MAPKTYKEMKEAWVTGHTGSSVADVNIVSFAMPLSILLWSVIQQRLRLFIPYTPAACFVDFLLNCAATLCATTVYSSSPWALNLLLLLPAIALLVLEQPVAAKRDVSRPKKDKAVESKLDVLPVKPFITHYRGSMMIITCVAILAVDFPVFPRRFAKVENWGTSLMDMGVGSFVFTAGVVSARSVLKEASGKRAPLSKRLVTALRHAIPLLVLGVIRFISVKGLDYAEHVTEYGVHWNFFFTLGFLPPFAALLQNAFDLVPSYAVLSVVLAGAYELVLDKTSLGAYILVAPRTDLLSKNREGIFSFVGYLAIFLAGQSLGCSALPRESPLAKDASMSTRWRQTTLGKLALTSAMWTALFLLSGNHGLGLTVSRRLANLPYVLWVASFNSYHITLVCLIEKLLFPNIYKAASKEEEVQRTRDATSTVLHAFNRNGLAVFLVANLLTGLVNMTMPTLHMSVLQSMAVLAAYMGSVAGVALALDRLNDASDTLRKPFKSPFRTPLKPKTGAEDLPSELREVGTPARSVSYKVLASTPIAATQIVQAQSEAVAEQVAATPVLAQPRFVKPVPSLPHAAVSSRSSSKKPPSKPSLTRELMQLRSEIQILTQAQALASSSKDEDLQVLIDKWRAASRAAAEELFGTTRDRVNRMGGVGAWKEREKEAQERAMKWELEEREAERDRLEEAKENGELEDEAYDRYHEMEDERGQDEEQDNKVPKAADDDSFTMDMMLKTLNIDLDLIGYNKEAQRWDG</sequence>
<keyword evidence="9 11" id="KW-0472">Membrane</keyword>
<feature type="region of interest" description="Disordered" evidence="10">
    <location>
        <begin position="570"/>
        <end position="590"/>
    </location>
</feature>
<evidence type="ECO:0000256" key="6">
    <source>
        <dbReference type="ARBA" id="ARBA00022502"/>
    </source>
</evidence>
<dbReference type="AlphaFoldDB" id="A0A9P4TD84"/>
<feature type="region of interest" description="Disordered" evidence="10">
    <location>
        <begin position="672"/>
        <end position="723"/>
    </location>
</feature>
<protein>
    <recommendedName>
        <fullName evidence="5">GPI-anchored wall transfer protein 1</fullName>
    </recommendedName>
</protein>
<evidence type="ECO:0000256" key="4">
    <source>
        <dbReference type="ARBA" id="ARBA00007559"/>
    </source>
</evidence>
<evidence type="ECO:0000256" key="3">
    <source>
        <dbReference type="ARBA" id="ARBA00004687"/>
    </source>
</evidence>
<feature type="transmembrane region" description="Helical" evidence="11">
    <location>
        <begin position="458"/>
        <end position="480"/>
    </location>
</feature>
<comment type="similarity">
    <text evidence="4">Belongs to the PIGW family.</text>
</comment>
<dbReference type="InterPro" id="IPR009447">
    <property type="entry name" value="PIGW/GWT1"/>
</dbReference>
<evidence type="ECO:0000256" key="5">
    <source>
        <dbReference type="ARBA" id="ARBA00014495"/>
    </source>
</evidence>
<dbReference type="GO" id="GO:0072659">
    <property type="term" value="P:protein localization to plasma membrane"/>
    <property type="evidence" value="ECO:0007669"/>
    <property type="project" value="TreeGrafter"/>
</dbReference>
<dbReference type="GO" id="GO:0032216">
    <property type="term" value="F:glucosaminyl-phosphatidylinositol O-acyltransferase activity"/>
    <property type="evidence" value="ECO:0007669"/>
    <property type="project" value="TreeGrafter"/>
</dbReference>
<name>A0A9P4TD84_CURKU</name>